<dbReference type="Proteomes" id="UP000235828">
    <property type="component" value="Chromosome B"/>
</dbReference>
<protein>
    <submittedName>
        <fullName evidence="1">Uncharacterized protein</fullName>
    </submittedName>
</protein>
<dbReference type="AlphaFoldDB" id="A0A2N8ZI99"/>
<keyword evidence="2" id="KW-1185">Reference proteome</keyword>
<reference evidence="1 2" key="1">
    <citation type="submission" date="2017-10" db="EMBL/GenBank/DDBJ databases">
        <authorList>
            <person name="Banno H."/>
            <person name="Chua N.-H."/>
        </authorList>
    </citation>
    <scope>NUCLEOTIDE SEQUENCE [LARGE SCALE GENOMIC DNA]</scope>
    <source>
        <strain evidence="1">Vibrio tapetis CECT4600</strain>
    </source>
</reference>
<dbReference type="EMBL" id="LT960612">
    <property type="protein sequence ID" value="SON51633.1"/>
    <property type="molecule type" value="Genomic_DNA"/>
</dbReference>
<gene>
    <name evidence="1" type="ORF">VTAP4600_B0022</name>
</gene>
<evidence type="ECO:0000313" key="2">
    <source>
        <dbReference type="Proteomes" id="UP000235828"/>
    </source>
</evidence>
<evidence type="ECO:0000313" key="1">
    <source>
        <dbReference type="EMBL" id="SON51633.1"/>
    </source>
</evidence>
<dbReference type="KEGG" id="vta:B0022"/>
<organism evidence="1 2">
    <name type="scientific">Vibrio tapetis subsp. tapetis</name>
    <dbReference type="NCBI Taxonomy" id="1671868"/>
    <lineage>
        <taxon>Bacteria</taxon>
        <taxon>Pseudomonadati</taxon>
        <taxon>Pseudomonadota</taxon>
        <taxon>Gammaproteobacteria</taxon>
        <taxon>Vibrionales</taxon>
        <taxon>Vibrionaceae</taxon>
        <taxon>Vibrio</taxon>
    </lineage>
</organism>
<proteinExistence type="predicted"/>
<accession>A0A2N8ZI99</accession>
<name>A0A2N8ZI99_9VIBR</name>
<sequence>MFGILNLISHVLIFSIYWPGNQLSPPPLFLNGLTKKSNKTPLIFNYLLKLDENSGPFTNHNLKTVLTDHELIRTSKKLSNSF</sequence>